<evidence type="ECO:0000313" key="3">
    <source>
        <dbReference type="Proteomes" id="UP000829685"/>
    </source>
</evidence>
<evidence type="ECO:0000256" key="1">
    <source>
        <dbReference type="SAM" id="MobiDB-lite"/>
    </source>
</evidence>
<proteinExistence type="predicted"/>
<keyword evidence="3" id="KW-1185">Reference proteome</keyword>
<accession>A0A9P9W8G6</accession>
<comment type="caution">
    <text evidence="2">The sequence shown here is derived from an EMBL/GenBank/DDBJ whole genome shotgun (WGS) entry which is preliminary data.</text>
</comment>
<organism evidence="2 3">
    <name type="scientific">Neoarthrinium moseri</name>
    <dbReference type="NCBI Taxonomy" id="1658444"/>
    <lineage>
        <taxon>Eukaryota</taxon>
        <taxon>Fungi</taxon>
        <taxon>Dikarya</taxon>
        <taxon>Ascomycota</taxon>
        <taxon>Pezizomycotina</taxon>
        <taxon>Sordariomycetes</taxon>
        <taxon>Xylariomycetidae</taxon>
        <taxon>Amphisphaeriales</taxon>
        <taxon>Apiosporaceae</taxon>
        <taxon>Neoarthrinium</taxon>
    </lineage>
</organism>
<feature type="region of interest" description="Disordered" evidence="1">
    <location>
        <begin position="74"/>
        <end position="121"/>
    </location>
</feature>
<gene>
    <name evidence="2" type="ORF">JX265_013379</name>
</gene>
<dbReference type="OrthoDB" id="4847963at2759"/>
<dbReference type="Proteomes" id="UP000829685">
    <property type="component" value="Unassembled WGS sequence"/>
</dbReference>
<evidence type="ECO:0000313" key="2">
    <source>
        <dbReference type="EMBL" id="KAI1850487.1"/>
    </source>
</evidence>
<sequence>MDGLHHNKQQKDKARKRGASLKNKGLELGEHCEIFTAVAYWDPTHKRMEAAMFVPKHQAIPDLNEVFGNLDSDGSYHVSRKKRSRGTQSSSKMKRRRRALEQADTSEAYDPIQPRRTSQRLKQKTIISLNNETPHSATEPQNHESSSLADCEFELLDSMQSVHEALDSHEIAVQSVQLELDSWPVANETTLPLTKTQRSTTSLARKVIQLLEELVPSTH</sequence>
<reference evidence="2" key="1">
    <citation type="submission" date="2021-03" db="EMBL/GenBank/DDBJ databases">
        <title>Revisited historic fungal species revealed as producer of novel bioactive compounds through whole genome sequencing and comparative genomics.</title>
        <authorList>
            <person name="Vignolle G.A."/>
            <person name="Hochenegger N."/>
            <person name="Mach R.L."/>
            <person name="Mach-Aigner A.R."/>
            <person name="Javad Rahimi M."/>
            <person name="Salim K.A."/>
            <person name="Chan C.M."/>
            <person name="Lim L.B.L."/>
            <person name="Cai F."/>
            <person name="Druzhinina I.S."/>
            <person name="U'Ren J.M."/>
            <person name="Derntl C."/>
        </authorList>
    </citation>
    <scope>NUCLEOTIDE SEQUENCE</scope>
    <source>
        <strain evidence="2">TUCIM 5799</strain>
    </source>
</reference>
<dbReference type="EMBL" id="JAFIMR010000069">
    <property type="protein sequence ID" value="KAI1850487.1"/>
    <property type="molecule type" value="Genomic_DNA"/>
</dbReference>
<dbReference type="AlphaFoldDB" id="A0A9P9W8G6"/>
<protein>
    <submittedName>
        <fullName evidence="2">Uncharacterized protein</fullName>
    </submittedName>
</protein>
<name>A0A9P9W8G6_9PEZI</name>